<dbReference type="EC" id="2.3.1.48" evidence="3 12"/>
<dbReference type="GO" id="GO:0005634">
    <property type="term" value="C:nucleus"/>
    <property type="evidence" value="ECO:0007669"/>
    <property type="project" value="UniProtKB-SubCell"/>
</dbReference>
<evidence type="ECO:0000256" key="9">
    <source>
        <dbReference type="ARBA" id="ARBA00022990"/>
    </source>
</evidence>
<proteinExistence type="inferred from homology"/>
<gene>
    <name evidence="15" type="ORF">HUG17_9072</name>
</gene>
<feature type="region of interest" description="Disordered" evidence="13">
    <location>
        <begin position="192"/>
        <end position="338"/>
    </location>
</feature>
<evidence type="ECO:0000259" key="14">
    <source>
        <dbReference type="PROSITE" id="PS51726"/>
    </source>
</evidence>
<comment type="subcellular location">
    <subcellularLocation>
        <location evidence="1 12">Nucleus</location>
    </subcellularLocation>
</comment>
<sequence length="648" mass="75134">MTIVRPKSFESNHKRRYDSPDTTNSFELKQQSTLTPKSEENSTQLLEFCRKYLGRRGRRKGSFHLKRDLVSYRTLTLQRANLSQLNYQLIRPEIESICTTTTTEQSSSLLPDSSAILDNLDSVVGSADLEIVDNNIINNNYYNKENNGGENNSISKRNKRRKYHNKRQNLNRTVDVKNLTKLETDLNSLLVVPESDNGDDEEVEKILSTSSNHKTKRTKMRKSAKKRSRKFTPIKRRRNQQQKQLETDVSIIMAEDDDDSVLEENDEPTSEKFKTSTPKPKKRDRYKEEKSKDDDNIGKSNKSKNRNRSIVITDNSGTSDKRQSEISSPNSQHSSFLDGHKKNYRALSPPLPLDATMEITGDDEQLFKKVQNVAENGLSSIILTPLKTQSPGSKNDGEHTQLRCPAAIEFGNYEIETWYSSLYPHEYARLQKLFICEFCLKYMKSSDMMERHMKKCLLKRPPGDEIYRSRQIIPNFHIKTPIYLSVYEVDGANTKWYCQNLCLLGKLFIDHKTLLFDVEHFLFYILTIDDIYGSHHFNVSCIVTLPQYQRSGFGRFLIDFSYLLSRREALIGTPEKPLSELGKLSYLSYWRFRIYEYVDRLFRQKNECTKDSQDDDLLSISIELISEKTGLNVNDISSTLQWCGAFKK</sequence>
<dbReference type="AlphaFoldDB" id="A0A9D4NTC1"/>
<dbReference type="PANTHER" id="PTHR10615">
    <property type="entry name" value="HISTONE ACETYLTRANSFERASE"/>
    <property type="match status" value="1"/>
</dbReference>
<dbReference type="GO" id="GO:0006357">
    <property type="term" value="P:regulation of transcription by RNA polymerase II"/>
    <property type="evidence" value="ECO:0007669"/>
    <property type="project" value="TreeGrafter"/>
</dbReference>
<feature type="compositionally biased region" description="Basic and acidic residues" evidence="13">
    <location>
        <begin position="285"/>
        <end position="297"/>
    </location>
</feature>
<name>A0A9D4NTC1_DERFA</name>
<feature type="domain" description="MYST-type HAT" evidence="14">
    <location>
        <begin position="400"/>
        <end position="648"/>
    </location>
</feature>
<evidence type="ECO:0000256" key="8">
    <source>
        <dbReference type="ARBA" id="ARBA00022853"/>
    </source>
</evidence>
<comment type="caution">
    <text evidence="15">The sequence shown here is derived from an EMBL/GenBank/DDBJ whole genome shotgun (WGS) entry which is preliminary data.</text>
</comment>
<evidence type="ECO:0000256" key="11">
    <source>
        <dbReference type="PIRSR" id="PIRSR602717-51"/>
    </source>
</evidence>
<keyword evidence="4" id="KW-0808">Transferase</keyword>
<feature type="region of interest" description="Disordered" evidence="13">
    <location>
        <begin position="144"/>
        <end position="166"/>
    </location>
</feature>
<evidence type="ECO:0000256" key="10">
    <source>
        <dbReference type="ARBA" id="ARBA00023242"/>
    </source>
</evidence>
<dbReference type="PROSITE" id="PS51726">
    <property type="entry name" value="MYST_HAT"/>
    <property type="match status" value="1"/>
</dbReference>
<comment type="similarity">
    <text evidence="2 12">Belongs to the MYST (SAS/MOZ) family.</text>
</comment>
<feature type="compositionally biased region" description="Polar residues" evidence="13">
    <location>
        <begin position="20"/>
        <end position="40"/>
    </location>
</feature>
<keyword evidence="9" id="KW-0007">Acetylation</keyword>
<dbReference type="PANTHER" id="PTHR10615:SF161">
    <property type="entry name" value="HISTONE ACETYLTRANSFERASE KAT7"/>
    <property type="match status" value="1"/>
</dbReference>
<keyword evidence="6" id="KW-0863">Zinc-finger</keyword>
<evidence type="ECO:0000256" key="3">
    <source>
        <dbReference type="ARBA" id="ARBA00013184"/>
    </source>
</evidence>
<evidence type="ECO:0000313" key="15">
    <source>
        <dbReference type="EMBL" id="KAH7637968.1"/>
    </source>
</evidence>
<dbReference type="Pfam" id="PF01853">
    <property type="entry name" value="MOZ_SAS"/>
    <property type="match status" value="1"/>
</dbReference>
<feature type="compositionally biased region" description="Basic residues" evidence="13">
    <location>
        <begin position="156"/>
        <end position="166"/>
    </location>
</feature>
<feature type="region of interest" description="Disordered" evidence="13">
    <location>
        <begin position="1"/>
        <end position="40"/>
    </location>
</feature>
<dbReference type="GO" id="GO:0000785">
    <property type="term" value="C:chromatin"/>
    <property type="evidence" value="ECO:0007669"/>
    <property type="project" value="TreeGrafter"/>
</dbReference>
<reference evidence="15" key="1">
    <citation type="submission" date="2020-06" db="EMBL/GenBank/DDBJ databases">
        <authorList>
            <person name="Ji K."/>
            <person name="Li J."/>
        </authorList>
    </citation>
    <scope>NUCLEOTIDE SEQUENCE</scope>
    <source>
        <strain evidence="15">JKM2019</strain>
        <tissue evidence="15">Whole body</tissue>
    </source>
</reference>
<dbReference type="Proteomes" id="UP000828236">
    <property type="component" value="Unassembled WGS sequence"/>
</dbReference>
<dbReference type="InterPro" id="IPR050603">
    <property type="entry name" value="MYST_HAT"/>
</dbReference>
<dbReference type="InterPro" id="IPR016181">
    <property type="entry name" value="Acyl_CoA_acyltransferase"/>
</dbReference>
<evidence type="ECO:0000256" key="12">
    <source>
        <dbReference type="RuleBase" id="RU361211"/>
    </source>
</evidence>
<comment type="catalytic activity">
    <reaction evidence="12">
        <text>L-lysyl-[protein] + acetyl-CoA = N(6)-acetyl-L-lysyl-[protein] + CoA + H(+)</text>
        <dbReference type="Rhea" id="RHEA:45948"/>
        <dbReference type="Rhea" id="RHEA-COMP:9752"/>
        <dbReference type="Rhea" id="RHEA-COMP:10731"/>
        <dbReference type="ChEBI" id="CHEBI:15378"/>
        <dbReference type="ChEBI" id="CHEBI:29969"/>
        <dbReference type="ChEBI" id="CHEBI:57287"/>
        <dbReference type="ChEBI" id="CHEBI:57288"/>
        <dbReference type="ChEBI" id="CHEBI:61930"/>
        <dbReference type="EC" id="2.3.1.48"/>
    </reaction>
</comment>
<dbReference type="InterPro" id="IPR036388">
    <property type="entry name" value="WH-like_DNA-bd_sf"/>
</dbReference>
<reference evidence="15" key="2">
    <citation type="journal article" date="2021" name="World Allergy Organ. J.">
        <title>Chromosome-level assembly of Dermatophagoides farinae genome and transcriptome reveals two novel allergens Der f 37 and Der f 39.</title>
        <authorList>
            <person name="Chen J."/>
            <person name="Cai Z."/>
            <person name="Fan D."/>
            <person name="Hu J."/>
            <person name="Hou Y."/>
            <person name="He Y."/>
            <person name="Zhang Z."/>
            <person name="Zhao Z."/>
            <person name="Gao P."/>
            <person name="Hu W."/>
            <person name="Sun J."/>
            <person name="Li J."/>
            <person name="Ji K."/>
        </authorList>
    </citation>
    <scope>NUCLEOTIDE SEQUENCE</scope>
    <source>
        <strain evidence="15">JKM2019</strain>
    </source>
</reference>
<dbReference type="SUPFAM" id="SSF55729">
    <property type="entry name" value="Acyl-CoA N-acyltransferases (Nat)"/>
    <property type="match status" value="1"/>
</dbReference>
<protein>
    <recommendedName>
        <fullName evidence="3 12">Histone acetyltransferase</fullName>
        <ecNumber evidence="3 12">2.3.1.48</ecNumber>
    </recommendedName>
</protein>
<evidence type="ECO:0000256" key="5">
    <source>
        <dbReference type="ARBA" id="ARBA00022723"/>
    </source>
</evidence>
<feature type="compositionally biased region" description="Polar residues" evidence="13">
    <location>
        <begin position="325"/>
        <end position="335"/>
    </location>
</feature>
<dbReference type="Pfam" id="PF17772">
    <property type="entry name" value="zf-MYST"/>
    <property type="match status" value="1"/>
</dbReference>
<feature type="compositionally biased region" description="Acidic residues" evidence="13">
    <location>
        <begin position="254"/>
        <end position="268"/>
    </location>
</feature>
<feature type="active site" description="Proton donor/acceptor" evidence="11">
    <location>
        <position position="575"/>
    </location>
</feature>
<dbReference type="GO" id="GO:0003712">
    <property type="term" value="F:transcription coregulator activity"/>
    <property type="evidence" value="ECO:0007669"/>
    <property type="project" value="TreeGrafter"/>
</dbReference>
<accession>A0A9D4NTC1</accession>
<evidence type="ECO:0000256" key="13">
    <source>
        <dbReference type="SAM" id="MobiDB-lite"/>
    </source>
</evidence>
<keyword evidence="10 12" id="KW-0539">Nucleus</keyword>
<dbReference type="FunFam" id="3.30.60.60:FF:000001">
    <property type="entry name" value="Histone acetyltransferase"/>
    <property type="match status" value="1"/>
</dbReference>
<dbReference type="Gene3D" id="1.10.10.10">
    <property type="entry name" value="Winged helix-like DNA-binding domain superfamily/Winged helix DNA-binding domain"/>
    <property type="match status" value="1"/>
</dbReference>
<feature type="compositionally biased region" description="Polar residues" evidence="13">
    <location>
        <begin position="308"/>
        <end position="318"/>
    </location>
</feature>
<keyword evidence="8" id="KW-0156">Chromatin regulator</keyword>
<evidence type="ECO:0000256" key="7">
    <source>
        <dbReference type="ARBA" id="ARBA00022833"/>
    </source>
</evidence>
<dbReference type="Gene3D" id="3.30.60.60">
    <property type="entry name" value="N-acetyl transferase-like"/>
    <property type="match status" value="1"/>
</dbReference>
<dbReference type="InterPro" id="IPR002717">
    <property type="entry name" value="HAT_MYST-type"/>
</dbReference>
<keyword evidence="5" id="KW-0479">Metal-binding</keyword>
<organism evidence="15">
    <name type="scientific">Dermatophagoides farinae</name>
    <name type="common">American house dust mite</name>
    <dbReference type="NCBI Taxonomy" id="6954"/>
    <lineage>
        <taxon>Eukaryota</taxon>
        <taxon>Metazoa</taxon>
        <taxon>Ecdysozoa</taxon>
        <taxon>Arthropoda</taxon>
        <taxon>Chelicerata</taxon>
        <taxon>Arachnida</taxon>
        <taxon>Acari</taxon>
        <taxon>Acariformes</taxon>
        <taxon>Sarcoptiformes</taxon>
        <taxon>Astigmata</taxon>
        <taxon>Psoroptidia</taxon>
        <taxon>Analgoidea</taxon>
        <taxon>Pyroglyphidae</taxon>
        <taxon>Dermatophagoidinae</taxon>
        <taxon>Dermatophagoides</taxon>
    </lineage>
</organism>
<evidence type="ECO:0000256" key="6">
    <source>
        <dbReference type="ARBA" id="ARBA00022771"/>
    </source>
</evidence>
<evidence type="ECO:0000256" key="4">
    <source>
        <dbReference type="ARBA" id="ARBA00022679"/>
    </source>
</evidence>
<evidence type="ECO:0000256" key="1">
    <source>
        <dbReference type="ARBA" id="ARBA00004123"/>
    </source>
</evidence>
<evidence type="ECO:0000256" key="2">
    <source>
        <dbReference type="ARBA" id="ARBA00010107"/>
    </source>
</evidence>
<dbReference type="GO" id="GO:0008270">
    <property type="term" value="F:zinc ion binding"/>
    <property type="evidence" value="ECO:0007669"/>
    <property type="project" value="UniProtKB-KW"/>
</dbReference>
<keyword evidence="7" id="KW-0862">Zinc</keyword>
<dbReference type="Gene3D" id="3.40.630.30">
    <property type="match status" value="1"/>
</dbReference>
<dbReference type="GO" id="GO:0004402">
    <property type="term" value="F:histone acetyltransferase activity"/>
    <property type="evidence" value="ECO:0007669"/>
    <property type="project" value="InterPro"/>
</dbReference>
<feature type="compositionally biased region" description="Low complexity" evidence="13">
    <location>
        <begin position="144"/>
        <end position="155"/>
    </location>
</feature>
<feature type="compositionally biased region" description="Basic residues" evidence="13">
    <location>
        <begin position="213"/>
        <end position="240"/>
    </location>
</feature>
<dbReference type="InterPro" id="IPR040706">
    <property type="entry name" value="Zf-MYST"/>
</dbReference>
<dbReference type="EMBL" id="SDOV01000008">
    <property type="protein sequence ID" value="KAH7637968.1"/>
    <property type="molecule type" value="Genomic_DNA"/>
</dbReference>
<dbReference type="GO" id="GO:0003682">
    <property type="term" value="F:chromatin binding"/>
    <property type="evidence" value="ECO:0007669"/>
    <property type="project" value="TreeGrafter"/>
</dbReference>